<feature type="domain" description="DUF4982" evidence="4">
    <location>
        <begin position="2"/>
        <end position="59"/>
    </location>
</feature>
<dbReference type="EMBL" id="BARU01033483">
    <property type="protein sequence ID" value="GAH67954.1"/>
    <property type="molecule type" value="Genomic_DNA"/>
</dbReference>
<dbReference type="AlphaFoldDB" id="X1IPD4"/>
<dbReference type="InterPro" id="IPR013783">
    <property type="entry name" value="Ig-like_fold"/>
</dbReference>
<dbReference type="Gene3D" id="2.60.40.10">
    <property type="entry name" value="Immunoglobulins"/>
    <property type="match status" value="2"/>
</dbReference>
<dbReference type="InterPro" id="IPR051913">
    <property type="entry name" value="GH2_Domain-Containing"/>
</dbReference>
<evidence type="ECO:0000256" key="3">
    <source>
        <dbReference type="ARBA" id="ARBA00023295"/>
    </source>
</evidence>
<comment type="caution">
    <text evidence="6">The sequence shown here is derived from an EMBL/GenBank/DDBJ whole genome shotgun (WGS) entry which is preliminary data.</text>
</comment>
<dbReference type="GO" id="GO:0016798">
    <property type="term" value="F:hydrolase activity, acting on glycosyl bonds"/>
    <property type="evidence" value="ECO:0007669"/>
    <property type="project" value="UniProtKB-KW"/>
</dbReference>
<dbReference type="PANTHER" id="PTHR42732">
    <property type="entry name" value="BETA-GALACTOSIDASE"/>
    <property type="match status" value="1"/>
</dbReference>
<accession>X1IPD4</accession>
<evidence type="ECO:0000313" key="6">
    <source>
        <dbReference type="EMBL" id="GAH67954.1"/>
    </source>
</evidence>
<keyword evidence="2" id="KW-0378">Hydrolase</keyword>
<organism evidence="6">
    <name type="scientific">marine sediment metagenome</name>
    <dbReference type="NCBI Taxonomy" id="412755"/>
    <lineage>
        <taxon>unclassified sequences</taxon>
        <taxon>metagenomes</taxon>
        <taxon>ecological metagenomes</taxon>
    </lineage>
</organism>
<comment type="similarity">
    <text evidence="1">Belongs to the glycosyl hydrolase 2 family.</text>
</comment>
<reference evidence="6" key="1">
    <citation type="journal article" date="2014" name="Front. Microbiol.">
        <title>High frequency of phylogenetically diverse reductive dehalogenase-homologous genes in deep subseafloor sedimentary metagenomes.</title>
        <authorList>
            <person name="Kawai M."/>
            <person name="Futagami T."/>
            <person name="Toyoda A."/>
            <person name="Takaki Y."/>
            <person name="Nishi S."/>
            <person name="Hori S."/>
            <person name="Arai W."/>
            <person name="Tsubouchi T."/>
            <person name="Morono Y."/>
            <person name="Uchiyama I."/>
            <person name="Ito T."/>
            <person name="Fujiyama A."/>
            <person name="Inagaki F."/>
            <person name="Takami H."/>
        </authorList>
    </citation>
    <scope>NUCLEOTIDE SEQUENCE</scope>
    <source>
        <strain evidence="6">Expedition CK06-06</strain>
    </source>
</reference>
<feature type="domain" description="Glycoside hydrolase family 2" evidence="5">
    <location>
        <begin position="72"/>
        <end position="174"/>
    </location>
</feature>
<evidence type="ECO:0008006" key="7">
    <source>
        <dbReference type="Google" id="ProtNLM"/>
    </source>
</evidence>
<dbReference type="Pfam" id="PF18565">
    <property type="entry name" value="Glyco_hydro2_C5"/>
    <property type="match status" value="1"/>
</dbReference>
<proteinExistence type="inferred from homology"/>
<dbReference type="PANTHER" id="PTHR42732:SF1">
    <property type="entry name" value="BETA-MANNOSIDASE"/>
    <property type="match status" value="1"/>
</dbReference>
<evidence type="ECO:0000259" key="5">
    <source>
        <dbReference type="Pfam" id="PF18565"/>
    </source>
</evidence>
<evidence type="ECO:0000256" key="2">
    <source>
        <dbReference type="ARBA" id="ARBA00022801"/>
    </source>
</evidence>
<dbReference type="Pfam" id="PF16355">
    <property type="entry name" value="DUF4982"/>
    <property type="match status" value="1"/>
</dbReference>
<dbReference type="InterPro" id="IPR008964">
    <property type="entry name" value="Invasin/intimin_cell_adhesion"/>
</dbReference>
<sequence length="179" mass="19332">EKMQVHVYTRSKLVKLELNGKSVGEQAVDDSKSITATFEVPYEPGTLTARCFDNGVETASEMIKTVGKPAAIKLSADRSTIKADRNDLSYVMVEIIDAEGNVVPNADNIMVSFEISGNGEIAGVGSGSPTDMSSFQQPHKKTWQGRCLVIVRPEVTPGNIKITAKSEGLKESSLEIKTE</sequence>
<feature type="non-terminal residue" evidence="6">
    <location>
        <position position="1"/>
    </location>
</feature>
<keyword evidence="3" id="KW-0326">Glycosidase</keyword>
<evidence type="ECO:0000259" key="4">
    <source>
        <dbReference type="Pfam" id="PF16355"/>
    </source>
</evidence>
<protein>
    <recommendedName>
        <fullName evidence="7">Glycoside hydrolase family 2 domain-containing protein</fullName>
    </recommendedName>
</protein>
<dbReference type="InterPro" id="IPR040605">
    <property type="entry name" value="Glyco_hydro2_dom5"/>
</dbReference>
<evidence type="ECO:0000256" key="1">
    <source>
        <dbReference type="ARBA" id="ARBA00007401"/>
    </source>
</evidence>
<dbReference type="InterPro" id="IPR032311">
    <property type="entry name" value="DUF4982"/>
</dbReference>
<name>X1IPD4_9ZZZZ</name>
<dbReference type="SUPFAM" id="SSF49373">
    <property type="entry name" value="Invasin/intimin cell-adhesion fragments"/>
    <property type="match status" value="1"/>
</dbReference>
<gene>
    <name evidence="6" type="ORF">S03H2_52684</name>
</gene>